<evidence type="ECO:0000313" key="3">
    <source>
        <dbReference type="Proteomes" id="UP001558652"/>
    </source>
</evidence>
<comment type="caution">
    <text evidence="2">The sequence shown here is derived from an EMBL/GenBank/DDBJ whole genome shotgun (WGS) entry which is preliminary data.</text>
</comment>
<organism evidence="2 3">
    <name type="scientific">Ranatra chinensis</name>
    <dbReference type="NCBI Taxonomy" id="642074"/>
    <lineage>
        <taxon>Eukaryota</taxon>
        <taxon>Metazoa</taxon>
        <taxon>Ecdysozoa</taxon>
        <taxon>Arthropoda</taxon>
        <taxon>Hexapoda</taxon>
        <taxon>Insecta</taxon>
        <taxon>Pterygota</taxon>
        <taxon>Neoptera</taxon>
        <taxon>Paraneoptera</taxon>
        <taxon>Hemiptera</taxon>
        <taxon>Heteroptera</taxon>
        <taxon>Panheteroptera</taxon>
        <taxon>Nepomorpha</taxon>
        <taxon>Nepidae</taxon>
        <taxon>Ranatrinae</taxon>
        <taxon>Ranatra</taxon>
    </lineage>
</organism>
<feature type="region of interest" description="Disordered" evidence="1">
    <location>
        <begin position="169"/>
        <end position="208"/>
    </location>
</feature>
<dbReference type="EMBL" id="JBFDAA010000001">
    <property type="protein sequence ID" value="KAL1140135.1"/>
    <property type="molecule type" value="Genomic_DNA"/>
</dbReference>
<name>A0ABD0YW04_9HEMI</name>
<proteinExistence type="predicted"/>
<reference evidence="2 3" key="1">
    <citation type="submission" date="2024-07" db="EMBL/GenBank/DDBJ databases">
        <title>Chromosome-level genome assembly of the water stick insect Ranatra chinensis (Heteroptera: Nepidae).</title>
        <authorList>
            <person name="Liu X."/>
        </authorList>
    </citation>
    <scope>NUCLEOTIDE SEQUENCE [LARGE SCALE GENOMIC DNA]</scope>
    <source>
        <strain evidence="2">Cailab_2021Rc</strain>
        <tissue evidence="2">Muscle</tissue>
    </source>
</reference>
<evidence type="ECO:0000256" key="1">
    <source>
        <dbReference type="SAM" id="MobiDB-lite"/>
    </source>
</evidence>
<evidence type="ECO:0000313" key="2">
    <source>
        <dbReference type="EMBL" id="KAL1140135.1"/>
    </source>
</evidence>
<protein>
    <submittedName>
        <fullName evidence="2">Uncharacterized protein</fullName>
    </submittedName>
</protein>
<dbReference type="Proteomes" id="UP001558652">
    <property type="component" value="Unassembled WGS sequence"/>
</dbReference>
<dbReference type="AlphaFoldDB" id="A0ABD0YW04"/>
<sequence length="208" mass="23129">MTNYTYLFPSSPALYSCRTFFGSSFSASIDCGVYSSVAYQRRNVSFKEGNQDTTGRGTSHPFVTLPDGEYKKKGQYSTRRSRGQRLLSRRAGFKGWVEEDREDTRGLGLVRYHEADCISGISSNLTALAEGTKKFLIPITMERSDEISSSEDEFDLELLNEEITTIHRELDGRDNTSSGDDSDEALTLGDLDKGTVGSSLHYATERAP</sequence>
<keyword evidence="3" id="KW-1185">Reference proteome</keyword>
<gene>
    <name evidence="2" type="ORF">AAG570_000067</name>
</gene>
<accession>A0ABD0YW04</accession>